<dbReference type="InterPro" id="IPR001965">
    <property type="entry name" value="Znf_PHD"/>
</dbReference>
<dbReference type="GO" id="GO:0004842">
    <property type="term" value="F:ubiquitin-protein transferase activity"/>
    <property type="evidence" value="ECO:0007669"/>
    <property type="project" value="TreeGrafter"/>
</dbReference>
<keyword evidence="4" id="KW-0539">Nucleus</keyword>
<dbReference type="PANTHER" id="PTHR47672">
    <property type="entry name" value="E3 UBIQUITIN-PROTEIN LIGASE SNT2"/>
    <property type="match status" value="1"/>
</dbReference>
<keyword evidence="2 5" id="KW-0863">Zinc-finger</keyword>
<comment type="caution">
    <text evidence="11">The sequence shown here is derived from an EMBL/GenBank/DDBJ whole genome shotgun (WGS) entry which is preliminary data.</text>
</comment>
<dbReference type="Gene3D" id="2.30.30.490">
    <property type="match status" value="1"/>
</dbReference>
<feature type="compositionally biased region" description="Polar residues" evidence="6">
    <location>
        <begin position="1"/>
        <end position="37"/>
    </location>
</feature>
<feature type="region of interest" description="Disordered" evidence="6">
    <location>
        <begin position="1381"/>
        <end position="1452"/>
    </location>
</feature>
<organism evidence="11 12">
    <name type="scientific">Podospora appendiculata</name>
    <dbReference type="NCBI Taxonomy" id="314037"/>
    <lineage>
        <taxon>Eukaryota</taxon>
        <taxon>Fungi</taxon>
        <taxon>Dikarya</taxon>
        <taxon>Ascomycota</taxon>
        <taxon>Pezizomycotina</taxon>
        <taxon>Sordariomycetes</taxon>
        <taxon>Sordariomycetidae</taxon>
        <taxon>Sordariales</taxon>
        <taxon>Podosporaceae</taxon>
        <taxon>Podospora</taxon>
    </lineage>
</organism>
<dbReference type="PROSITE" id="PS51156">
    <property type="entry name" value="ELM2"/>
    <property type="match status" value="1"/>
</dbReference>
<dbReference type="InterPro" id="IPR001005">
    <property type="entry name" value="SANT/Myb"/>
</dbReference>
<dbReference type="InterPro" id="IPR019787">
    <property type="entry name" value="Znf_PHD-finger"/>
</dbReference>
<keyword evidence="1" id="KW-0479">Metal-binding</keyword>
<dbReference type="GO" id="GO:0003682">
    <property type="term" value="F:chromatin binding"/>
    <property type="evidence" value="ECO:0007669"/>
    <property type="project" value="InterPro"/>
</dbReference>
<dbReference type="SMART" id="SM00249">
    <property type="entry name" value="PHD"/>
    <property type="match status" value="3"/>
</dbReference>
<name>A0AAE0XL78_9PEZI</name>
<feature type="region of interest" description="Disordered" evidence="6">
    <location>
        <begin position="925"/>
        <end position="998"/>
    </location>
</feature>
<keyword evidence="12" id="KW-1185">Reference proteome</keyword>
<feature type="compositionally biased region" description="Low complexity" evidence="6">
    <location>
        <begin position="139"/>
        <end position="168"/>
    </location>
</feature>
<evidence type="ECO:0000259" key="9">
    <source>
        <dbReference type="PROSITE" id="PS51156"/>
    </source>
</evidence>
<protein>
    <submittedName>
        <fullName evidence="11">Uncharacterized protein</fullName>
    </submittedName>
</protein>
<dbReference type="SMART" id="SM00717">
    <property type="entry name" value="SANT"/>
    <property type="match status" value="1"/>
</dbReference>
<feature type="domain" description="BAH" evidence="8">
    <location>
        <begin position="298"/>
        <end position="416"/>
    </location>
</feature>
<feature type="compositionally biased region" description="Low complexity" evidence="6">
    <location>
        <begin position="38"/>
        <end position="75"/>
    </location>
</feature>
<evidence type="ECO:0000256" key="2">
    <source>
        <dbReference type="ARBA" id="ARBA00022771"/>
    </source>
</evidence>
<evidence type="ECO:0000256" key="1">
    <source>
        <dbReference type="ARBA" id="ARBA00022723"/>
    </source>
</evidence>
<dbReference type="Gene3D" id="3.30.40.10">
    <property type="entry name" value="Zinc/RING finger domain, C3HC4 (zinc finger)"/>
    <property type="match status" value="3"/>
</dbReference>
<evidence type="ECO:0000313" key="12">
    <source>
        <dbReference type="Proteomes" id="UP001270362"/>
    </source>
</evidence>
<dbReference type="InterPro" id="IPR011011">
    <property type="entry name" value="Znf_FYVE_PHD"/>
</dbReference>
<evidence type="ECO:0000259" key="7">
    <source>
        <dbReference type="PROSITE" id="PS50016"/>
    </source>
</evidence>
<dbReference type="SUPFAM" id="SSF57903">
    <property type="entry name" value="FYVE/PHD zinc finger"/>
    <property type="match status" value="2"/>
</dbReference>
<proteinExistence type="predicted"/>
<dbReference type="PROSITE" id="PS50016">
    <property type="entry name" value="ZF_PHD_2"/>
    <property type="match status" value="1"/>
</dbReference>
<feature type="compositionally biased region" description="Acidic residues" evidence="6">
    <location>
        <begin position="526"/>
        <end position="539"/>
    </location>
</feature>
<dbReference type="FunFam" id="2.30.30.490:FF:000018">
    <property type="entry name" value="Lid2 complex component snt2"/>
    <property type="match status" value="1"/>
</dbReference>
<dbReference type="SMART" id="SM00439">
    <property type="entry name" value="BAH"/>
    <property type="match status" value="1"/>
</dbReference>
<keyword evidence="3" id="KW-0862">Zinc</keyword>
<feature type="compositionally biased region" description="Polar residues" evidence="6">
    <location>
        <begin position="220"/>
        <end position="242"/>
    </location>
</feature>
<dbReference type="GO" id="GO:0048189">
    <property type="term" value="C:Lid2 complex"/>
    <property type="evidence" value="ECO:0007669"/>
    <property type="project" value="TreeGrafter"/>
</dbReference>
<dbReference type="InterPro" id="IPR000949">
    <property type="entry name" value="ELM2_dom"/>
</dbReference>
<reference evidence="11" key="1">
    <citation type="journal article" date="2023" name="Mol. Phylogenet. Evol.">
        <title>Genome-scale phylogeny and comparative genomics of the fungal order Sordariales.</title>
        <authorList>
            <person name="Hensen N."/>
            <person name="Bonometti L."/>
            <person name="Westerberg I."/>
            <person name="Brannstrom I.O."/>
            <person name="Guillou S."/>
            <person name="Cros-Aarteil S."/>
            <person name="Calhoun S."/>
            <person name="Haridas S."/>
            <person name="Kuo A."/>
            <person name="Mondo S."/>
            <person name="Pangilinan J."/>
            <person name="Riley R."/>
            <person name="LaButti K."/>
            <person name="Andreopoulos B."/>
            <person name="Lipzen A."/>
            <person name="Chen C."/>
            <person name="Yan M."/>
            <person name="Daum C."/>
            <person name="Ng V."/>
            <person name="Clum A."/>
            <person name="Steindorff A."/>
            <person name="Ohm R.A."/>
            <person name="Martin F."/>
            <person name="Silar P."/>
            <person name="Natvig D.O."/>
            <person name="Lalanne C."/>
            <person name="Gautier V."/>
            <person name="Ament-Velasquez S.L."/>
            <person name="Kruys A."/>
            <person name="Hutchinson M.I."/>
            <person name="Powell A.J."/>
            <person name="Barry K."/>
            <person name="Miller A.N."/>
            <person name="Grigoriev I.V."/>
            <person name="Debuchy R."/>
            <person name="Gladieux P."/>
            <person name="Hiltunen Thoren M."/>
            <person name="Johannesson H."/>
        </authorList>
    </citation>
    <scope>NUCLEOTIDE SEQUENCE</scope>
    <source>
        <strain evidence="11">CBS 314.62</strain>
    </source>
</reference>
<evidence type="ECO:0000256" key="4">
    <source>
        <dbReference type="ARBA" id="ARBA00023242"/>
    </source>
</evidence>
<feature type="compositionally biased region" description="Polar residues" evidence="6">
    <location>
        <begin position="931"/>
        <end position="941"/>
    </location>
</feature>
<dbReference type="InterPro" id="IPR034732">
    <property type="entry name" value="EPHD"/>
</dbReference>
<feature type="compositionally biased region" description="Low complexity" evidence="6">
    <location>
        <begin position="250"/>
        <end position="266"/>
    </location>
</feature>
<feature type="region of interest" description="Disordered" evidence="6">
    <location>
        <begin position="513"/>
        <end position="556"/>
    </location>
</feature>
<feature type="compositionally biased region" description="Basic residues" evidence="6">
    <location>
        <begin position="1381"/>
        <end position="1394"/>
    </location>
</feature>
<feature type="domain" description="ELM2" evidence="9">
    <location>
        <begin position="592"/>
        <end position="736"/>
    </location>
</feature>
<dbReference type="SUPFAM" id="SSF46689">
    <property type="entry name" value="Homeodomain-like"/>
    <property type="match status" value="1"/>
</dbReference>
<accession>A0AAE0XL78</accession>
<feature type="compositionally biased region" description="Low complexity" evidence="6">
    <location>
        <begin position="194"/>
        <end position="205"/>
    </location>
</feature>
<feature type="domain" description="PHD-type" evidence="10">
    <location>
        <begin position="1111"/>
        <end position="1241"/>
    </location>
</feature>
<gene>
    <name evidence="11" type="ORF">B0T22DRAFT_497454</name>
</gene>
<dbReference type="Pfam" id="PF01426">
    <property type="entry name" value="BAH"/>
    <property type="match status" value="1"/>
</dbReference>
<feature type="compositionally biased region" description="Pro residues" evidence="6">
    <location>
        <begin position="983"/>
        <end position="997"/>
    </location>
</feature>
<feature type="region of interest" description="Disordered" evidence="6">
    <location>
        <begin position="1075"/>
        <end position="1126"/>
    </location>
</feature>
<dbReference type="EMBL" id="JAULSO010000001">
    <property type="protein sequence ID" value="KAK3695370.1"/>
    <property type="molecule type" value="Genomic_DNA"/>
</dbReference>
<dbReference type="InterPro" id="IPR001025">
    <property type="entry name" value="BAH_dom"/>
</dbReference>
<dbReference type="Pfam" id="PF00628">
    <property type="entry name" value="PHD"/>
    <property type="match status" value="1"/>
</dbReference>
<evidence type="ECO:0000259" key="8">
    <source>
        <dbReference type="PROSITE" id="PS51038"/>
    </source>
</evidence>
<dbReference type="PROSITE" id="PS51038">
    <property type="entry name" value="BAH"/>
    <property type="match status" value="1"/>
</dbReference>
<dbReference type="GO" id="GO:0008270">
    <property type="term" value="F:zinc ion binding"/>
    <property type="evidence" value="ECO:0007669"/>
    <property type="project" value="UniProtKB-KW"/>
</dbReference>
<evidence type="ECO:0000256" key="6">
    <source>
        <dbReference type="SAM" id="MobiDB-lite"/>
    </source>
</evidence>
<evidence type="ECO:0000259" key="10">
    <source>
        <dbReference type="PROSITE" id="PS51805"/>
    </source>
</evidence>
<dbReference type="InterPro" id="IPR029617">
    <property type="entry name" value="Snt2"/>
</dbReference>
<evidence type="ECO:0000313" key="11">
    <source>
        <dbReference type="EMBL" id="KAK3695370.1"/>
    </source>
</evidence>
<feature type="region of interest" description="Disordered" evidence="6">
    <location>
        <begin position="1"/>
        <end position="273"/>
    </location>
</feature>
<dbReference type="InterPro" id="IPR013083">
    <property type="entry name" value="Znf_RING/FYVE/PHD"/>
</dbReference>
<feature type="domain" description="PHD-type" evidence="7">
    <location>
        <begin position="1002"/>
        <end position="1052"/>
    </location>
</feature>
<feature type="compositionally biased region" description="Low complexity" evidence="6">
    <location>
        <begin position="1615"/>
        <end position="1624"/>
    </location>
</feature>
<dbReference type="InterPro" id="IPR009057">
    <property type="entry name" value="Homeodomain-like_sf"/>
</dbReference>
<sequence>MAQKHQNVNQSEGHSNSASRTSSAKDGVSTANPTRQPATSALATNSASASGSISGSANSLPRMSNPNSNSASNSESPPPTDKLAMAGSQAASKGGPGGTASPYGTRSRNRTGTSRPNYAEDKDIDMEIFDLHPKGTAKQAASSAADASQVAAVSSVSAPPRAGPGSSRKPLPSSDDSKQATPQNGTTKEQHHQSAASSPAASGSATTNGTAKLKKRKAESASNTATPGSQTPSASVAPSITTLKKHAAASQNGNGSVNGHSNGSSNARRGGYSESNMLTFENCKARPKNGKMVADDGTVLERDDHVYLVCEPPGEPYYLGRIMEFLHPNNDPSLPVDSLRINWYYRPKDIGRKVQDTRMVFATMHSDISPLTSLRGKCQIRHRAEILDLAEYKRSPDCFWYEKLYDRYIQKNYEVIPTSQIINVPEHVKKVLDQRWKYILVEQGRGKELTSAVKTCKRCSGYCASNDSVDCAVCVHTYHMNCVKPPLLKKPSRGFAWSCAVCSRAQERKLEARNTPNALDSHHDPDDDEGLDDEEDDLAGIDTGRNSPAVDAEQKATDEQLYHASLWPYRYLGMHCKVEDALDIDDRLFPRACTRLGPRHQAVVPPWPGRPVQYVKPLEFKKSGRKDGKLNKEQQALLEAERVKREHRPKWVQDEPPGWIERGGDDTATLLYKPPNDCGVQMSGEAIDEYMEKAKAASGIWNLPSRSTNLQDVARDRLFRNEFDPQKALSDFRGVPKEAFKEPELSPAEQKKFEEGVAKFGSELHSVKKHVKTLPSWMVVRYYYTWKKTDRGRQIWGNYSGRKGKKDAKKAEAAANKLADDVANDVDDSAFDEEKARTKKKGFICKFCNTKSSLAENGGRNANKDKNAQYLWRRYAIQWEDVDEVAKKVAQTGRGWRRKVDEELHKELLAADEMMNQTRLVTPELSVAPSPASSSNTQQAVQEPPRKKLKGLPEKDASLATSDSASVSSAPVSKKKEKVVEKPQPPPPPPPPPVPEIPKPRRLPCAICREMEPLGDQHLSCRECRLTVHRNCYGVIDNRAPGKWTCDMCENDKTPRMSINYKCVLCPVEKTEHDFVGPPKSSHKKKTEKDRERERIEREKAEKAAEYYRKKQEEMKRPLDPREPLKRTTDNNWVHVTCAVWTPEVKFGNAKALEPSEGIPSISRTKFSETCKACKREGGGACVNCHQCRATVHVECAHQAGYVLGFDITPVKGSRRDQFNIISINGESGMMSASVWCKEHVPTKTIVHRMHEIVDETTGMNALQLYVQNFKQADLALTGCARKANQITLASRASIPSSGSTSQQNRRSSTATLVNGCHRDTSPGSLQPGGKICLTCGTDVSPKWHPIDELQERELTNGHYGNLGQEAKKFVEQRSFQCHKCKKADRQPNSHHHPPKEPTPLLEPVRQVSQTPVAVPSPPVGSAEPRHSSRGPFGWSPQMQDAPPPPALATQHMPLQAPVTGPAASPVTSQVTQTPLVAPPPLPLAMAPRGPPPHTFAPVPRHTDAWYRSSADQGGSHHIYSPREMNGVPSPPPLTGISPLAAPNHLRPPSVTNVAHPAPPPIPNGHMAQPAYLNGMPSSPQHINGPPPTQNGADFRPHHMMMNHQPWNPPRPSHHSSPPLAHEPSIPPPVPREREHRPSGASASPAIRNILS</sequence>
<feature type="region of interest" description="Disordered" evidence="6">
    <location>
        <begin position="1507"/>
        <end position="1652"/>
    </location>
</feature>
<dbReference type="PROSITE" id="PS51805">
    <property type="entry name" value="EPHD"/>
    <property type="match status" value="1"/>
</dbReference>
<dbReference type="Pfam" id="PF13832">
    <property type="entry name" value="zf-HC5HC2H_2"/>
    <property type="match status" value="1"/>
</dbReference>
<dbReference type="GO" id="GO:0036205">
    <property type="term" value="P:histone catabolic process"/>
    <property type="evidence" value="ECO:0007669"/>
    <property type="project" value="TreeGrafter"/>
</dbReference>
<feature type="region of interest" description="Disordered" evidence="6">
    <location>
        <begin position="1292"/>
        <end position="1321"/>
    </location>
</feature>
<dbReference type="CDD" id="cd15497">
    <property type="entry name" value="PHD1_Snt2p_like"/>
    <property type="match status" value="1"/>
</dbReference>
<dbReference type="FunFam" id="1.10.10.60:FF:000377">
    <property type="entry name" value="DNA-binding E3 ubiquitin-protein ligase"/>
    <property type="match status" value="1"/>
</dbReference>
<reference evidence="11" key="2">
    <citation type="submission" date="2023-06" db="EMBL/GenBank/DDBJ databases">
        <authorList>
            <consortium name="Lawrence Berkeley National Laboratory"/>
            <person name="Haridas S."/>
            <person name="Hensen N."/>
            <person name="Bonometti L."/>
            <person name="Westerberg I."/>
            <person name="Brannstrom I.O."/>
            <person name="Guillou S."/>
            <person name="Cros-Aarteil S."/>
            <person name="Calhoun S."/>
            <person name="Kuo A."/>
            <person name="Mondo S."/>
            <person name="Pangilinan J."/>
            <person name="Riley R."/>
            <person name="Labutti K."/>
            <person name="Andreopoulos B."/>
            <person name="Lipzen A."/>
            <person name="Chen C."/>
            <person name="Yanf M."/>
            <person name="Daum C."/>
            <person name="Ng V."/>
            <person name="Clum A."/>
            <person name="Steindorff A."/>
            <person name="Ohm R."/>
            <person name="Martin F."/>
            <person name="Silar P."/>
            <person name="Natvig D."/>
            <person name="Lalanne C."/>
            <person name="Gautier V."/>
            <person name="Ament-Velasquez S.L."/>
            <person name="Kruys A."/>
            <person name="Hutchinson M.I."/>
            <person name="Powell A.J."/>
            <person name="Barry K."/>
            <person name="Miller A.N."/>
            <person name="Grigoriev I.V."/>
            <person name="Debuchy R."/>
            <person name="Gladieux P."/>
            <person name="Thoren M.H."/>
            <person name="Johannesson H."/>
        </authorList>
    </citation>
    <scope>NUCLEOTIDE SEQUENCE</scope>
    <source>
        <strain evidence="11">CBS 314.62</strain>
    </source>
</reference>
<feature type="compositionally biased region" description="Low complexity" evidence="6">
    <location>
        <begin position="104"/>
        <end position="115"/>
    </location>
</feature>
<dbReference type="FunFam" id="3.30.40.10:FF:000899">
    <property type="entry name" value="PHD finger and BAH domain-containing protein"/>
    <property type="match status" value="1"/>
</dbReference>
<feature type="compositionally biased region" description="Polar residues" evidence="6">
    <location>
        <begin position="1292"/>
        <end position="1313"/>
    </location>
</feature>
<dbReference type="Gene3D" id="1.10.10.60">
    <property type="entry name" value="Homeodomain-like"/>
    <property type="match status" value="1"/>
</dbReference>
<dbReference type="InterPro" id="IPR043151">
    <property type="entry name" value="BAH_sf"/>
</dbReference>
<dbReference type="PANTHER" id="PTHR47672:SF1">
    <property type="entry name" value="E3 UBIQUITIN-PROTEIN LIGASE SNT2"/>
    <property type="match status" value="1"/>
</dbReference>
<feature type="compositionally biased region" description="Basic and acidic residues" evidence="6">
    <location>
        <begin position="1087"/>
        <end position="1126"/>
    </location>
</feature>
<evidence type="ECO:0000256" key="3">
    <source>
        <dbReference type="ARBA" id="ARBA00022833"/>
    </source>
</evidence>
<dbReference type="Pfam" id="PF13831">
    <property type="entry name" value="PHD_2"/>
    <property type="match status" value="1"/>
</dbReference>
<evidence type="ECO:0000256" key="5">
    <source>
        <dbReference type="PROSITE-ProRule" id="PRU00146"/>
    </source>
</evidence>
<dbReference type="Proteomes" id="UP001270362">
    <property type="component" value="Unassembled WGS sequence"/>
</dbReference>